<dbReference type="VEuPathDB" id="FungiDB:TRICI_006601"/>
<name>A0A642UG50_9ASCO</name>
<evidence type="ECO:0000256" key="4">
    <source>
        <dbReference type="ARBA" id="ARBA00007131"/>
    </source>
</evidence>
<dbReference type="Pfam" id="PF02779">
    <property type="entry name" value="Transket_pyr"/>
    <property type="match status" value="1"/>
</dbReference>
<protein>
    <recommendedName>
        <fullName evidence="9">Transketolase-like pyrimidine-binding domain-containing protein</fullName>
    </recommendedName>
</protein>
<dbReference type="AlphaFoldDB" id="A0A642UG50"/>
<dbReference type="GO" id="GO:0006098">
    <property type="term" value="P:pentose-phosphate shunt"/>
    <property type="evidence" value="ECO:0007669"/>
    <property type="project" value="TreeGrafter"/>
</dbReference>
<keyword evidence="11" id="KW-1185">Reference proteome</keyword>
<evidence type="ECO:0000256" key="3">
    <source>
        <dbReference type="ARBA" id="ARBA00001964"/>
    </source>
</evidence>
<evidence type="ECO:0000256" key="6">
    <source>
        <dbReference type="ARBA" id="ARBA00022723"/>
    </source>
</evidence>
<sequence length="686" mass="75100">MTELKKSVVQNADTKAINEVRKLVLDCCRQHGGGHGGTAVGMAAVAVALWKYILRFNPKNPNWFDRDRFVLSNGHAGILQYVMLHVTGYENFSMEELKGYAAPKNGNFETICHGHPEIEIDGVEITTGPLGQGIANSVGMAIASQHHKATFNKEGHDVIASTIFCTTGDGCLQEGVAVEAMSLAGHLALDNLVLIYDNNQVTCDGPLEWIATEDINAKVRAMGWNVIDVDEGNTNIASIVSALQLAKSYKGKPTFVNIRTTIGYNTSKANTAAAHHGTFSDDDVDVVLEQLGGDKSRPTHYISPETYDYFREAGNRGAAEEKEWSEAVQKYYKTYSVEGKELYNRIHSISPDYEKLLSDLQVPEKIQSGATREQNAYVFNQLFKDNRQMVIGGADLWGANKLGDPSHVVFEKNDYSGRVLRYGIREHAMASVTNGISAYQKGSLLPMTATFLMFYLYAAPGVRMGALCSLPAIHIATHDSIGEGQNGPTHQPVEVDTLYRTMPNFQFMRPADSEEIIGCWTAALGNLETPSMISVARDPASSSVPNTCRQKASKGGYVISEIKDAKVTLISSGSELQFANEAAQILNSGGISTRVVSMPCMRVFEQQPKEYRKEVLGTAEYTVSLEPYIPASWPKFCNVSIGMKSWGYSASGLSNYRRFGLDGESVAHKLTNLVNGPAPDERWIAL</sequence>
<evidence type="ECO:0000313" key="10">
    <source>
        <dbReference type="EMBL" id="KAA8898283.1"/>
    </source>
</evidence>
<keyword evidence="6" id="KW-0479">Metal-binding</keyword>
<dbReference type="GO" id="GO:0004802">
    <property type="term" value="F:transketolase activity"/>
    <property type="evidence" value="ECO:0007669"/>
    <property type="project" value="TreeGrafter"/>
</dbReference>
<evidence type="ECO:0000313" key="11">
    <source>
        <dbReference type="Proteomes" id="UP000761534"/>
    </source>
</evidence>
<dbReference type="GO" id="GO:0046872">
    <property type="term" value="F:metal ion binding"/>
    <property type="evidence" value="ECO:0007669"/>
    <property type="project" value="UniProtKB-KW"/>
</dbReference>
<dbReference type="InterPro" id="IPR020826">
    <property type="entry name" value="Transketolase_BS"/>
</dbReference>
<dbReference type="Pfam" id="PF22613">
    <property type="entry name" value="Transketolase_C_1"/>
    <property type="match status" value="1"/>
</dbReference>
<dbReference type="InterPro" id="IPR055152">
    <property type="entry name" value="Transketolase-like_C_2"/>
</dbReference>
<dbReference type="SMART" id="SM00861">
    <property type="entry name" value="Transket_pyr"/>
    <property type="match status" value="1"/>
</dbReference>
<dbReference type="GO" id="GO:0005829">
    <property type="term" value="C:cytosol"/>
    <property type="evidence" value="ECO:0007669"/>
    <property type="project" value="TreeGrafter"/>
</dbReference>
<dbReference type="SUPFAM" id="SSF52518">
    <property type="entry name" value="Thiamin diphosphate-binding fold (THDP-binding)"/>
    <property type="match status" value="2"/>
</dbReference>
<dbReference type="Pfam" id="PF00456">
    <property type="entry name" value="Transketolase_N"/>
    <property type="match status" value="1"/>
</dbReference>
<comment type="caution">
    <text evidence="10">The sequence shown here is derived from an EMBL/GenBank/DDBJ whole genome shotgun (WGS) entry which is preliminary data.</text>
</comment>
<accession>A0A642UG50</accession>
<dbReference type="EMBL" id="SWFS01000548">
    <property type="protein sequence ID" value="KAA8898283.1"/>
    <property type="molecule type" value="Genomic_DNA"/>
</dbReference>
<reference evidence="10" key="1">
    <citation type="journal article" date="2019" name="G3 (Bethesda)">
        <title>Genome Assemblies of Two Rare Opportunistic Yeast Pathogens: Diutina rugosa (syn. Candida rugosa) and Trichomonascus ciferrii (syn. Candida ciferrii).</title>
        <authorList>
            <person name="Mixao V."/>
            <person name="Saus E."/>
            <person name="Hansen A.P."/>
            <person name="Lass-Florl C."/>
            <person name="Gabaldon T."/>
        </authorList>
    </citation>
    <scope>NUCLEOTIDE SEQUENCE</scope>
    <source>
        <strain evidence="10">CBS 4856</strain>
    </source>
</reference>
<organism evidence="10 11">
    <name type="scientific">Trichomonascus ciferrii</name>
    <dbReference type="NCBI Taxonomy" id="44093"/>
    <lineage>
        <taxon>Eukaryota</taxon>
        <taxon>Fungi</taxon>
        <taxon>Dikarya</taxon>
        <taxon>Ascomycota</taxon>
        <taxon>Saccharomycotina</taxon>
        <taxon>Dipodascomycetes</taxon>
        <taxon>Dipodascales</taxon>
        <taxon>Trichomonascaceae</taxon>
        <taxon>Trichomonascus</taxon>
        <taxon>Trichomonascus ciferrii complex</taxon>
    </lineage>
</organism>
<dbReference type="Proteomes" id="UP000761534">
    <property type="component" value="Unassembled WGS sequence"/>
</dbReference>
<dbReference type="OrthoDB" id="10267175at2759"/>
<evidence type="ECO:0000256" key="5">
    <source>
        <dbReference type="ARBA" id="ARBA00022679"/>
    </source>
</evidence>
<dbReference type="FunFam" id="3.40.50.970:FF:000004">
    <property type="entry name" value="Transketolase"/>
    <property type="match status" value="1"/>
</dbReference>
<keyword evidence="5" id="KW-0808">Transferase</keyword>
<proteinExistence type="inferred from homology"/>
<feature type="domain" description="Transketolase-like pyrimidine-binding" evidence="9">
    <location>
        <begin position="369"/>
        <end position="542"/>
    </location>
</feature>
<evidence type="ECO:0000256" key="1">
    <source>
        <dbReference type="ARBA" id="ARBA00001941"/>
    </source>
</evidence>
<dbReference type="GO" id="GO:0005634">
    <property type="term" value="C:nucleus"/>
    <property type="evidence" value="ECO:0007669"/>
    <property type="project" value="TreeGrafter"/>
</dbReference>
<comment type="similarity">
    <text evidence="4">Belongs to the transketolase family.</text>
</comment>
<dbReference type="InterPro" id="IPR033247">
    <property type="entry name" value="Transketolase_fam"/>
</dbReference>
<evidence type="ECO:0000256" key="2">
    <source>
        <dbReference type="ARBA" id="ARBA00001946"/>
    </source>
</evidence>
<comment type="cofactor">
    <cofactor evidence="2">
        <name>Mg(2+)</name>
        <dbReference type="ChEBI" id="CHEBI:18420"/>
    </cofactor>
</comment>
<dbReference type="InterPro" id="IPR005474">
    <property type="entry name" value="Transketolase_N"/>
</dbReference>
<dbReference type="PANTHER" id="PTHR43522">
    <property type="entry name" value="TRANSKETOLASE"/>
    <property type="match status" value="1"/>
</dbReference>
<evidence type="ECO:0000256" key="8">
    <source>
        <dbReference type="ARBA" id="ARBA00023052"/>
    </source>
</evidence>
<dbReference type="CDD" id="cd07033">
    <property type="entry name" value="TPP_PYR_DXS_TK_like"/>
    <property type="match status" value="1"/>
</dbReference>
<keyword evidence="7" id="KW-0460">Magnesium</keyword>
<dbReference type="InterPro" id="IPR005475">
    <property type="entry name" value="Transketolase-like_Pyr-bd"/>
</dbReference>
<keyword evidence="8" id="KW-0786">Thiamine pyrophosphate</keyword>
<comment type="cofactor">
    <cofactor evidence="3">
        <name>thiamine diphosphate</name>
        <dbReference type="ChEBI" id="CHEBI:58937"/>
    </cofactor>
</comment>
<comment type="cofactor">
    <cofactor evidence="1">
        <name>Co(2+)</name>
        <dbReference type="ChEBI" id="CHEBI:48828"/>
    </cofactor>
</comment>
<gene>
    <name evidence="10" type="ORF">TRICI_006601</name>
</gene>
<dbReference type="SUPFAM" id="SSF52922">
    <property type="entry name" value="TK C-terminal domain-like"/>
    <property type="match status" value="1"/>
</dbReference>
<dbReference type="PROSITE" id="PS00802">
    <property type="entry name" value="TRANSKETOLASE_2"/>
    <property type="match status" value="1"/>
</dbReference>
<dbReference type="InterPro" id="IPR029061">
    <property type="entry name" value="THDP-binding"/>
</dbReference>
<dbReference type="Gene3D" id="3.40.50.920">
    <property type="match status" value="1"/>
</dbReference>
<dbReference type="CDD" id="cd02012">
    <property type="entry name" value="TPP_TK"/>
    <property type="match status" value="1"/>
</dbReference>
<dbReference type="InterPro" id="IPR009014">
    <property type="entry name" value="Transketo_C/PFOR_II"/>
</dbReference>
<dbReference type="PANTHER" id="PTHR43522:SF6">
    <property type="entry name" value="TRANSKETOLASE-LIKE PYRIMIDINE-BINDING DOMAIN-CONTAINING PROTEIN-RELATED"/>
    <property type="match status" value="1"/>
</dbReference>
<evidence type="ECO:0000259" key="9">
    <source>
        <dbReference type="SMART" id="SM00861"/>
    </source>
</evidence>
<dbReference type="Gene3D" id="3.40.50.970">
    <property type="match status" value="2"/>
</dbReference>
<evidence type="ECO:0000256" key="7">
    <source>
        <dbReference type="ARBA" id="ARBA00022842"/>
    </source>
</evidence>